<accession>A0ACB8C5B7</accession>
<keyword evidence="2" id="KW-1185">Reference proteome</keyword>
<evidence type="ECO:0000313" key="1">
    <source>
        <dbReference type="EMBL" id="KAH7934023.1"/>
    </source>
</evidence>
<dbReference type="Proteomes" id="UP000821865">
    <property type="component" value="Chromosome 9"/>
</dbReference>
<comment type="caution">
    <text evidence="1">The sequence shown here is derived from an EMBL/GenBank/DDBJ whole genome shotgun (WGS) entry which is preliminary data.</text>
</comment>
<gene>
    <name evidence="1" type="ORF">HPB49_020578</name>
</gene>
<sequence length="188" mass="20514">MDSITTALIDANPEDTQTSEKMNINAAIASEGESNDTDDNGGDASLPTTTTGEPIPDCTPNQAHKQKARLPPLPPSNYKIVFPVSQAAHITATESDAFTLRIRNEQNLAVLSTPKEELAECIRRITALQLCGKEYQVYAYMAAPDMSGEGVATQIDTNIKATYTLTLLKKQINQVVHMIRRVTNCRHA</sequence>
<proteinExistence type="predicted"/>
<evidence type="ECO:0000313" key="2">
    <source>
        <dbReference type="Proteomes" id="UP000821865"/>
    </source>
</evidence>
<reference evidence="1" key="1">
    <citation type="submission" date="2020-05" db="EMBL/GenBank/DDBJ databases">
        <title>Large-scale comparative analyses of tick genomes elucidate their genetic diversity and vector capacities.</title>
        <authorList>
            <person name="Jia N."/>
            <person name="Wang J."/>
            <person name="Shi W."/>
            <person name="Du L."/>
            <person name="Sun Y."/>
            <person name="Zhan W."/>
            <person name="Jiang J."/>
            <person name="Wang Q."/>
            <person name="Zhang B."/>
            <person name="Ji P."/>
            <person name="Sakyi L.B."/>
            <person name="Cui X."/>
            <person name="Yuan T."/>
            <person name="Jiang B."/>
            <person name="Yang W."/>
            <person name="Lam T.T.-Y."/>
            <person name="Chang Q."/>
            <person name="Ding S."/>
            <person name="Wang X."/>
            <person name="Zhu J."/>
            <person name="Ruan X."/>
            <person name="Zhao L."/>
            <person name="Wei J."/>
            <person name="Que T."/>
            <person name="Du C."/>
            <person name="Cheng J."/>
            <person name="Dai P."/>
            <person name="Han X."/>
            <person name="Huang E."/>
            <person name="Gao Y."/>
            <person name="Liu J."/>
            <person name="Shao H."/>
            <person name="Ye R."/>
            <person name="Li L."/>
            <person name="Wei W."/>
            <person name="Wang X."/>
            <person name="Wang C."/>
            <person name="Yang T."/>
            <person name="Huo Q."/>
            <person name="Li W."/>
            <person name="Guo W."/>
            <person name="Chen H."/>
            <person name="Zhou L."/>
            <person name="Ni X."/>
            <person name="Tian J."/>
            <person name="Zhou Y."/>
            <person name="Sheng Y."/>
            <person name="Liu T."/>
            <person name="Pan Y."/>
            <person name="Xia L."/>
            <person name="Li J."/>
            <person name="Zhao F."/>
            <person name="Cao W."/>
        </authorList>
    </citation>
    <scope>NUCLEOTIDE SEQUENCE</scope>
    <source>
        <strain evidence="1">Dsil-2018</strain>
    </source>
</reference>
<protein>
    <submittedName>
        <fullName evidence="1">Uncharacterized protein</fullName>
    </submittedName>
</protein>
<name>A0ACB8C5B7_DERSI</name>
<organism evidence="1 2">
    <name type="scientific">Dermacentor silvarum</name>
    <name type="common">Tick</name>
    <dbReference type="NCBI Taxonomy" id="543639"/>
    <lineage>
        <taxon>Eukaryota</taxon>
        <taxon>Metazoa</taxon>
        <taxon>Ecdysozoa</taxon>
        <taxon>Arthropoda</taxon>
        <taxon>Chelicerata</taxon>
        <taxon>Arachnida</taxon>
        <taxon>Acari</taxon>
        <taxon>Parasitiformes</taxon>
        <taxon>Ixodida</taxon>
        <taxon>Ixodoidea</taxon>
        <taxon>Ixodidae</taxon>
        <taxon>Rhipicephalinae</taxon>
        <taxon>Dermacentor</taxon>
    </lineage>
</organism>
<dbReference type="EMBL" id="CM023478">
    <property type="protein sequence ID" value="KAH7934023.1"/>
    <property type="molecule type" value="Genomic_DNA"/>
</dbReference>